<accession>A0A7T0KHM2</accession>
<sequence>MACKLNQQCGQRRRDDGRSHEYSGYTVDTPVLESAVYSPLQIVFGQPRYPSVFDRAAALIVNVAKDHPFGDGNKRTALALGLRYLRFYSQRVVPPTAEHGANLVESAVLSQPRDYDSTIRSTSHTLQQWAAPDQTALKHRHIHLK</sequence>
<dbReference type="PANTHER" id="PTHR39426">
    <property type="entry name" value="HOMOLOGY TO DEATH-ON-CURING PROTEIN OF PHAGE P1"/>
    <property type="match status" value="1"/>
</dbReference>
<dbReference type="InterPro" id="IPR006440">
    <property type="entry name" value="Doc"/>
</dbReference>
<evidence type="ECO:0000259" key="2">
    <source>
        <dbReference type="PROSITE" id="PS51459"/>
    </source>
</evidence>
<name>A0A7T0KHM2_9CORY</name>
<organism evidence="3 4">
    <name type="scientific">Corynebacterium lizhenjunii</name>
    <dbReference type="NCBI Taxonomy" id="2709394"/>
    <lineage>
        <taxon>Bacteria</taxon>
        <taxon>Bacillati</taxon>
        <taxon>Actinomycetota</taxon>
        <taxon>Actinomycetes</taxon>
        <taxon>Mycobacteriales</taxon>
        <taxon>Corynebacteriaceae</taxon>
        <taxon>Corynebacterium</taxon>
    </lineage>
</organism>
<keyword evidence="4" id="KW-1185">Reference proteome</keyword>
<evidence type="ECO:0000313" key="4">
    <source>
        <dbReference type="Proteomes" id="UP000594681"/>
    </source>
</evidence>
<dbReference type="SUPFAM" id="SSF140931">
    <property type="entry name" value="Fic-like"/>
    <property type="match status" value="1"/>
</dbReference>
<dbReference type="EMBL" id="CP064954">
    <property type="protein sequence ID" value="QPK80260.1"/>
    <property type="molecule type" value="Genomic_DNA"/>
</dbReference>
<dbReference type="Gene3D" id="1.20.120.1870">
    <property type="entry name" value="Fic/DOC protein, Fido domain"/>
    <property type="match status" value="1"/>
</dbReference>
<dbReference type="InterPro" id="IPR036597">
    <property type="entry name" value="Fido-like_dom_sf"/>
</dbReference>
<feature type="domain" description="Fido" evidence="2">
    <location>
        <begin position="1"/>
        <end position="132"/>
    </location>
</feature>
<reference evidence="3 4" key="1">
    <citation type="submission" date="2020-11" db="EMBL/GenBank/DDBJ databases">
        <title>Corynebacterium sp. ZJ-599.</title>
        <authorList>
            <person name="Zhou J."/>
        </authorList>
    </citation>
    <scope>NUCLEOTIDE SEQUENCE [LARGE SCALE GENOMIC DNA]</scope>
    <source>
        <strain evidence="3 4">ZJ-599</strain>
    </source>
</reference>
<evidence type="ECO:0000256" key="1">
    <source>
        <dbReference type="SAM" id="MobiDB-lite"/>
    </source>
</evidence>
<proteinExistence type="predicted"/>
<dbReference type="GO" id="GO:0016301">
    <property type="term" value="F:kinase activity"/>
    <property type="evidence" value="ECO:0007669"/>
    <property type="project" value="InterPro"/>
</dbReference>
<evidence type="ECO:0000313" key="3">
    <source>
        <dbReference type="EMBL" id="QPK80260.1"/>
    </source>
</evidence>
<feature type="region of interest" description="Disordered" evidence="1">
    <location>
        <begin position="1"/>
        <end position="22"/>
    </location>
</feature>
<dbReference type="InterPro" id="IPR053737">
    <property type="entry name" value="Type_II_TA_Toxin"/>
</dbReference>
<dbReference type="KEGG" id="cliz:G7Y31_02045"/>
<dbReference type="InterPro" id="IPR003812">
    <property type="entry name" value="Fido"/>
</dbReference>
<dbReference type="PROSITE" id="PS51459">
    <property type="entry name" value="FIDO"/>
    <property type="match status" value="1"/>
</dbReference>
<dbReference type="Pfam" id="PF02661">
    <property type="entry name" value="Fic"/>
    <property type="match status" value="1"/>
</dbReference>
<dbReference type="PANTHER" id="PTHR39426:SF1">
    <property type="entry name" value="HOMOLOGY TO DEATH-ON-CURING PROTEIN OF PHAGE P1"/>
    <property type="match status" value="1"/>
</dbReference>
<gene>
    <name evidence="3" type="ORF">G7Y31_02045</name>
</gene>
<feature type="compositionally biased region" description="Basic and acidic residues" evidence="1">
    <location>
        <begin position="12"/>
        <end position="21"/>
    </location>
</feature>
<dbReference type="Proteomes" id="UP000594681">
    <property type="component" value="Chromosome"/>
</dbReference>
<protein>
    <submittedName>
        <fullName evidence="3">Fic family protein</fullName>
    </submittedName>
</protein>
<dbReference type="AlphaFoldDB" id="A0A7T0KHM2"/>